<name>A0ABR6Z1J5_9FIRM</name>
<protein>
    <submittedName>
        <fullName evidence="2">ImmA/IrrE family metallo-endopeptidase</fullName>
    </submittedName>
</protein>
<dbReference type="Gene3D" id="1.10.10.2910">
    <property type="match status" value="1"/>
</dbReference>
<feature type="domain" description="IrrE N-terminal-like" evidence="1">
    <location>
        <begin position="60"/>
        <end position="138"/>
    </location>
</feature>
<keyword evidence="3" id="KW-1185">Reference proteome</keyword>
<evidence type="ECO:0000313" key="3">
    <source>
        <dbReference type="Proteomes" id="UP000622405"/>
    </source>
</evidence>
<dbReference type="Proteomes" id="UP000622405">
    <property type="component" value="Unassembled WGS sequence"/>
</dbReference>
<organism evidence="2 3">
    <name type="scientific">Acetobacterium malicum</name>
    <dbReference type="NCBI Taxonomy" id="52692"/>
    <lineage>
        <taxon>Bacteria</taxon>
        <taxon>Bacillati</taxon>
        <taxon>Bacillota</taxon>
        <taxon>Clostridia</taxon>
        <taxon>Eubacteriales</taxon>
        <taxon>Eubacteriaceae</taxon>
        <taxon>Acetobacterium</taxon>
    </lineage>
</organism>
<accession>A0ABR6Z1J5</accession>
<comment type="caution">
    <text evidence="2">The sequence shown here is derived from an EMBL/GenBank/DDBJ whole genome shotgun (WGS) entry which is preliminary data.</text>
</comment>
<gene>
    <name evidence="2" type="ORF">GH811_17390</name>
</gene>
<dbReference type="EMBL" id="WJBE01000026">
    <property type="protein sequence ID" value="MBC3901376.1"/>
    <property type="molecule type" value="Genomic_DNA"/>
</dbReference>
<sequence length="147" mass="17599">MYNTQRMKSIFLHQKYKLSTFPIPIWEIEQIIIDRGYDVCISNKSKASFILSTTVFVPNISDTHNRFCLSHELGHIMCHHYDVYHVDKYTKSKYEAQADAFALYLIMPNTCFERDLEHLNEWELSEKYGIPVEYVRQRYNLCQVNYN</sequence>
<dbReference type="Pfam" id="PF06114">
    <property type="entry name" value="Peptidase_M78"/>
    <property type="match status" value="1"/>
</dbReference>
<dbReference type="RefSeq" id="WP_186895428.1">
    <property type="nucleotide sequence ID" value="NZ_WJBE01000026.1"/>
</dbReference>
<proteinExistence type="predicted"/>
<evidence type="ECO:0000313" key="2">
    <source>
        <dbReference type="EMBL" id="MBC3901376.1"/>
    </source>
</evidence>
<reference evidence="2 3" key="1">
    <citation type="journal article" date="2020" name="mSystems">
        <title>Defining Genomic and Predicted Metabolic Features of the Acetobacterium Genus.</title>
        <authorList>
            <person name="Ross D.E."/>
            <person name="Marshall C.W."/>
            <person name="Gulliver D."/>
            <person name="May H.D."/>
            <person name="Norman R.S."/>
        </authorList>
    </citation>
    <scope>NUCLEOTIDE SEQUENCE [LARGE SCALE GENOMIC DNA]</scope>
    <source>
        <strain evidence="2 3">DSM 4132</strain>
    </source>
</reference>
<evidence type="ECO:0000259" key="1">
    <source>
        <dbReference type="Pfam" id="PF06114"/>
    </source>
</evidence>
<dbReference type="InterPro" id="IPR010359">
    <property type="entry name" value="IrrE_HExxH"/>
</dbReference>